<name>A0A1M5Q6R6_9BRAD</name>
<feature type="transmembrane region" description="Helical" evidence="1">
    <location>
        <begin position="115"/>
        <end position="133"/>
    </location>
</feature>
<dbReference type="EMBL" id="LT670818">
    <property type="protein sequence ID" value="SHH09590.1"/>
    <property type="molecule type" value="Genomic_DNA"/>
</dbReference>
<accession>A0A1M5Q6R6</accession>
<feature type="transmembrane region" description="Helical" evidence="1">
    <location>
        <begin position="14"/>
        <end position="32"/>
    </location>
</feature>
<dbReference type="RefSeq" id="WP_079568806.1">
    <property type="nucleotide sequence ID" value="NZ_LT670818.1"/>
</dbReference>
<feature type="transmembrane region" description="Helical" evidence="1">
    <location>
        <begin position="196"/>
        <end position="212"/>
    </location>
</feature>
<feature type="transmembrane region" description="Helical" evidence="1">
    <location>
        <begin position="39"/>
        <end position="59"/>
    </location>
</feature>
<organism evidence="2 3">
    <name type="scientific">Bradyrhizobium erythrophlei</name>
    <dbReference type="NCBI Taxonomy" id="1437360"/>
    <lineage>
        <taxon>Bacteria</taxon>
        <taxon>Pseudomonadati</taxon>
        <taxon>Pseudomonadota</taxon>
        <taxon>Alphaproteobacteria</taxon>
        <taxon>Hyphomicrobiales</taxon>
        <taxon>Nitrobacteraceae</taxon>
        <taxon>Bradyrhizobium</taxon>
    </lineage>
</organism>
<evidence type="ECO:0000313" key="2">
    <source>
        <dbReference type="EMBL" id="SHH09590.1"/>
    </source>
</evidence>
<keyword evidence="1" id="KW-0812">Transmembrane</keyword>
<keyword evidence="1" id="KW-0472">Membrane</keyword>
<gene>
    <name evidence="2" type="ORF">SAMN05444169_5715</name>
</gene>
<sequence>MTATSVADQALNRFVVSIACAVYLVGYAGYCFAESLGSLRYVVYAVPPILVASLMLQRTPTSNKAAMVFFLTYLSLAPLGYLIGVKDTDFFFNNFIIMVLIIVSFVPTINVGVEHIRFVFLCSVVYFVLAYSLTEHGGVRLFQILESGTGSGLEDGYDNHQGGLLGPIYAVFLYAIGAKIQFLLALVMSLLGGKRIGVVAILVGLASIFLFRKAAALKKRRNRFIFLLATLGVINIAGSNMFYLSQYTYESLSMSVPIEEIMLGRYVIGSEMARVIDSRSAVESLIGFGPGGADALATLVSSGTLKEPHNDWLKIHYDYGILGSIAITVFIALVFSTSATGAVIAIASAILMTTDNVVMYFFYQFPIVLMVGYSALRESRVQGTA</sequence>
<protein>
    <recommendedName>
        <fullName evidence="4">O-Antigen ligase</fullName>
    </recommendedName>
</protein>
<reference evidence="2 3" key="1">
    <citation type="submission" date="2016-11" db="EMBL/GenBank/DDBJ databases">
        <authorList>
            <person name="Jaros S."/>
            <person name="Januszkiewicz K."/>
            <person name="Wedrychowicz H."/>
        </authorList>
    </citation>
    <scope>NUCLEOTIDE SEQUENCE [LARGE SCALE GENOMIC DNA]</scope>
    <source>
        <strain evidence="2 3">GAS242</strain>
    </source>
</reference>
<dbReference type="OrthoDB" id="572012at2"/>
<evidence type="ECO:0000256" key="1">
    <source>
        <dbReference type="SAM" id="Phobius"/>
    </source>
</evidence>
<dbReference type="AlphaFoldDB" id="A0A1M5Q6R6"/>
<feature type="transmembrane region" description="Helical" evidence="1">
    <location>
        <begin position="65"/>
        <end position="83"/>
    </location>
</feature>
<proteinExistence type="predicted"/>
<dbReference type="Proteomes" id="UP000190675">
    <property type="component" value="Chromosome I"/>
</dbReference>
<evidence type="ECO:0000313" key="3">
    <source>
        <dbReference type="Proteomes" id="UP000190675"/>
    </source>
</evidence>
<feature type="transmembrane region" description="Helical" evidence="1">
    <location>
        <begin position="224"/>
        <end position="244"/>
    </location>
</feature>
<feature type="transmembrane region" description="Helical" evidence="1">
    <location>
        <begin position="90"/>
        <end position="109"/>
    </location>
</feature>
<evidence type="ECO:0008006" key="4">
    <source>
        <dbReference type="Google" id="ProtNLM"/>
    </source>
</evidence>
<keyword evidence="1" id="KW-1133">Transmembrane helix</keyword>
<feature type="transmembrane region" description="Helical" evidence="1">
    <location>
        <begin position="168"/>
        <end position="190"/>
    </location>
</feature>
<feature type="transmembrane region" description="Helical" evidence="1">
    <location>
        <begin position="321"/>
        <end position="350"/>
    </location>
</feature>
<feature type="transmembrane region" description="Helical" evidence="1">
    <location>
        <begin position="357"/>
        <end position="376"/>
    </location>
</feature>